<evidence type="ECO:0000313" key="2">
    <source>
        <dbReference type="EMBL" id="GBF96937.1"/>
    </source>
</evidence>
<name>A0A2V0PI26_9CHLO</name>
<protein>
    <submittedName>
        <fullName evidence="2">Uncharacterized protein</fullName>
    </submittedName>
</protein>
<gene>
    <name evidence="2" type="ORF">Rsub_09017</name>
</gene>
<evidence type="ECO:0000256" key="1">
    <source>
        <dbReference type="SAM" id="SignalP"/>
    </source>
</evidence>
<dbReference type="STRING" id="307507.A0A2V0PI26"/>
<evidence type="ECO:0000313" key="3">
    <source>
        <dbReference type="Proteomes" id="UP000247498"/>
    </source>
</evidence>
<dbReference type="EMBL" id="BDRX01000089">
    <property type="protein sequence ID" value="GBF96937.1"/>
    <property type="molecule type" value="Genomic_DNA"/>
</dbReference>
<reference evidence="2 3" key="1">
    <citation type="journal article" date="2018" name="Sci. Rep.">
        <title>Raphidocelis subcapitata (=Pseudokirchneriella subcapitata) provides an insight into genome evolution and environmental adaptations in the Sphaeropleales.</title>
        <authorList>
            <person name="Suzuki S."/>
            <person name="Yamaguchi H."/>
            <person name="Nakajima N."/>
            <person name="Kawachi M."/>
        </authorList>
    </citation>
    <scope>NUCLEOTIDE SEQUENCE [LARGE SCALE GENOMIC DNA]</scope>
    <source>
        <strain evidence="2 3">NIES-35</strain>
    </source>
</reference>
<dbReference type="PROSITE" id="PS51257">
    <property type="entry name" value="PROKAR_LIPOPROTEIN"/>
    <property type="match status" value="1"/>
</dbReference>
<keyword evidence="1" id="KW-0732">Signal</keyword>
<proteinExistence type="predicted"/>
<dbReference type="InParanoid" id="A0A2V0PI26"/>
<accession>A0A2V0PI26</accession>
<sequence length="472" mass="49281">MRTALRCLAALLAALSLPAAARGGACSTAAGASCGDRDPVACPDGCAAAAGLVCNVKSKMCITPGQLKAPCVEGDPVAACGEGFTCHPHVNECLPNPRAKGQPCLPAKPKTHGCAAGMTCHPQWFRCYPDPPEEGDPCDSKCAPGLSCDLTIRRCVKLAKLGASCHAYGQPCQAGLECDTGLGECYHNPRLVNEPCGRVLNATCSPELICLEGFTNVCAQVPKALDACSAVLPCPPPLECEPNLRQCVSKPRALQEPCGNDAPCNASFICDTALLQCVKPPKQGDACHAGRPCSPGLECDPTLKRCFGAPRQEGDPCTVAEGAADPCGAGLKCDRRTTGRCQGPGQIGQPAWPGRPCRERLSPNAIGRCADSPRGSGDFCGLGEQCGLGLQCHPTTKRCVAFSPERNPCFTLPTGEELKCTAPFQCFPGIQLCYHIPGDKNDNCVPGEGSAWPCRVGTQVPISCHAEYPYCI</sequence>
<keyword evidence="3" id="KW-1185">Reference proteome</keyword>
<dbReference type="AlphaFoldDB" id="A0A2V0PI26"/>
<feature type="signal peptide" evidence="1">
    <location>
        <begin position="1"/>
        <end position="23"/>
    </location>
</feature>
<comment type="caution">
    <text evidence="2">The sequence shown here is derived from an EMBL/GenBank/DDBJ whole genome shotgun (WGS) entry which is preliminary data.</text>
</comment>
<dbReference type="Proteomes" id="UP000247498">
    <property type="component" value="Unassembled WGS sequence"/>
</dbReference>
<organism evidence="2 3">
    <name type="scientific">Raphidocelis subcapitata</name>
    <dbReference type="NCBI Taxonomy" id="307507"/>
    <lineage>
        <taxon>Eukaryota</taxon>
        <taxon>Viridiplantae</taxon>
        <taxon>Chlorophyta</taxon>
        <taxon>core chlorophytes</taxon>
        <taxon>Chlorophyceae</taxon>
        <taxon>CS clade</taxon>
        <taxon>Sphaeropleales</taxon>
        <taxon>Selenastraceae</taxon>
        <taxon>Raphidocelis</taxon>
    </lineage>
</organism>
<dbReference type="OrthoDB" id="5945141at2759"/>
<feature type="chain" id="PRO_5015847418" evidence="1">
    <location>
        <begin position="24"/>
        <end position="472"/>
    </location>
</feature>